<feature type="transmembrane region" description="Helical" evidence="1">
    <location>
        <begin position="82"/>
        <end position="100"/>
    </location>
</feature>
<evidence type="ECO:0000313" key="2">
    <source>
        <dbReference type="EMBL" id="TGK15735.1"/>
    </source>
</evidence>
<evidence type="ECO:0008006" key="4">
    <source>
        <dbReference type="Google" id="ProtNLM"/>
    </source>
</evidence>
<dbReference type="Proteomes" id="UP000297855">
    <property type="component" value="Unassembled WGS sequence"/>
</dbReference>
<feature type="transmembrane region" description="Helical" evidence="1">
    <location>
        <begin position="56"/>
        <end position="75"/>
    </location>
</feature>
<dbReference type="OrthoDB" id="345786at2"/>
<proteinExistence type="predicted"/>
<dbReference type="EMBL" id="RQEV01000013">
    <property type="protein sequence ID" value="TGK15735.1"/>
    <property type="molecule type" value="Genomic_DNA"/>
</dbReference>
<sequence>MIRYGKTNLVAGLAAIFLAAMGGFALGATFDANSVKNGEHVLSIVRFYLREGHSHGMPIAMYNMLVGLWIDKVVLSDRAKSIASWAAVAGLLLPVGLAAKGAAGAPANFPPVGLPGILGMFISILLLLIGAIRMKKTA</sequence>
<feature type="transmembrane region" description="Helical" evidence="1">
    <location>
        <begin position="112"/>
        <end position="132"/>
    </location>
</feature>
<keyword evidence="1" id="KW-0812">Transmembrane</keyword>
<protein>
    <recommendedName>
        <fullName evidence="4">DUF423 domain-containing protein</fullName>
    </recommendedName>
</protein>
<gene>
    <name evidence="2" type="ORF">EHO61_14265</name>
</gene>
<keyword evidence="3" id="KW-1185">Reference proteome</keyword>
<keyword evidence="1" id="KW-0472">Membrane</keyword>
<keyword evidence="1" id="KW-1133">Transmembrane helix</keyword>
<accession>A0A4R9GLN9</accession>
<name>A0A4R9GLN9_9LEPT</name>
<dbReference type="RefSeq" id="WP_135814260.1">
    <property type="nucleotide sequence ID" value="NZ_RQEV01000013.1"/>
</dbReference>
<dbReference type="AlphaFoldDB" id="A0A4R9GLN9"/>
<evidence type="ECO:0000256" key="1">
    <source>
        <dbReference type="SAM" id="Phobius"/>
    </source>
</evidence>
<comment type="caution">
    <text evidence="2">The sequence shown here is derived from an EMBL/GenBank/DDBJ whole genome shotgun (WGS) entry which is preliminary data.</text>
</comment>
<reference evidence="2" key="1">
    <citation type="journal article" date="2019" name="PLoS Negl. Trop. Dis.">
        <title>Revisiting the worldwide diversity of Leptospira species in the environment.</title>
        <authorList>
            <person name="Vincent A.T."/>
            <person name="Schiettekatte O."/>
            <person name="Bourhy P."/>
            <person name="Veyrier F.J."/>
            <person name="Picardeau M."/>
        </authorList>
    </citation>
    <scope>NUCLEOTIDE SEQUENCE [LARGE SCALE GENOMIC DNA]</scope>
    <source>
        <strain evidence="2">SCS5</strain>
    </source>
</reference>
<organism evidence="2 3">
    <name type="scientific">Leptospira fluminis</name>
    <dbReference type="NCBI Taxonomy" id="2484979"/>
    <lineage>
        <taxon>Bacteria</taxon>
        <taxon>Pseudomonadati</taxon>
        <taxon>Spirochaetota</taxon>
        <taxon>Spirochaetia</taxon>
        <taxon>Leptospirales</taxon>
        <taxon>Leptospiraceae</taxon>
        <taxon>Leptospira</taxon>
    </lineage>
</organism>
<evidence type="ECO:0000313" key="3">
    <source>
        <dbReference type="Proteomes" id="UP000297855"/>
    </source>
</evidence>